<dbReference type="AlphaFoldDB" id="C4J0H4"/>
<protein>
    <submittedName>
        <fullName evidence="2">Uncharacterized protein</fullName>
    </submittedName>
</protein>
<reference evidence="2" key="1">
    <citation type="journal article" date="2009" name="PLoS Genet.">
        <title>Sequencing, mapping, and analysis of 27,455 maize full-length cDNAs.</title>
        <authorList>
            <person name="Soderlund C."/>
            <person name="Descour A."/>
            <person name="Kudrna D."/>
            <person name="Bomhoff M."/>
            <person name="Boyd L."/>
            <person name="Currie J."/>
            <person name="Angelova A."/>
            <person name="Collura K."/>
            <person name="Wissotski M."/>
            <person name="Ashley E."/>
            <person name="Morrow D."/>
            <person name="Fernandes J."/>
            <person name="Walbot V."/>
            <person name="Yu Y."/>
        </authorList>
    </citation>
    <scope>NUCLEOTIDE SEQUENCE</scope>
    <source>
        <strain evidence="2">B73</strain>
    </source>
</reference>
<name>C4J0H4_MAIZE</name>
<evidence type="ECO:0000313" key="2">
    <source>
        <dbReference type="EMBL" id="ACR34674.1"/>
    </source>
</evidence>
<evidence type="ECO:0000256" key="1">
    <source>
        <dbReference type="SAM" id="Phobius"/>
    </source>
</evidence>
<keyword evidence="1" id="KW-1133">Transmembrane helix</keyword>
<keyword evidence="1" id="KW-0812">Transmembrane</keyword>
<reference evidence="2" key="2">
    <citation type="submission" date="2012-06" db="EMBL/GenBank/DDBJ databases">
        <authorList>
            <person name="Yu Y."/>
            <person name="Currie J."/>
            <person name="Lomeli R."/>
            <person name="Angelova A."/>
            <person name="Collura K."/>
            <person name="Wissotski M."/>
            <person name="Campos D."/>
            <person name="Kudrna D."/>
            <person name="Golser W."/>
            <person name="Ashely E."/>
            <person name="Descour A."/>
            <person name="Fernandes J."/>
            <person name="Soderlund C."/>
            <person name="Walbot V."/>
        </authorList>
    </citation>
    <scope>NUCLEOTIDE SEQUENCE</scope>
    <source>
        <strain evidence="2">B73</strain>
    </source>
</reference>
<feature type="transmembrane region" description="Helical" evidence="1">
    <location>
        <begin position="35"/>
        <end position="57"/>
    </location>
</feature>
<organism evidence="2">
    <name type="scientific">Zea mays</name>
    <name type="common">Maize</name>
    <dbReference type="NCBI Taxonomy" id="4577"/>
    <lineage>
        <taxon>Eukaryota</taxon>
        <taxon>Viridiplantae</taxon>
        <taxon>Streptophyta</taxon>
        <taxon>Embryophyta</taxon>
        <taxon>Tracheophyta</taxon>
        <taxon>Spermatophyta</taxon>
        <taxon>Magnoliopsida</taxon>
        <taxon>Liliopsida</taxon>
        <taxon>Poales</taxon>
        <taxon>Poaceae</taxon>
        <taxon>PACMAD clade</taxon>
        <taxon>Panicoideae</taxon>
        <taxon>Andropogonodae</taxon>
        <taxon>Andropogoneae</taxon>
        <taxon>Tripsacinae</taxon>
        <taxon>Zea</taxon>
    </lineage>
</organism>
<proteinExistence type="evidence at transcript level"/>
<sequence length="94" mass="10038">MTKIVFSPRHSNVPVPCLVKLFFTRKYYYMVKEPYGAAAAAAAGAFLGFSTTIAWVVSTIPATEAAFCRAHLVTLAGSITPASTRFSCLSAMAL</sequence>
<keyword evidence="1" id="KW-0472">Membrane</keyword>
<dbReference type="EMBL" id="BT084321">
    <property type="protein sequence ID" value="ACR34674.1"/>
    <property type="molecule type" value="mRNA"/>
</dbReference>
<accession>C4J0H4</accession>